<dbReference type="InterPro" id="IPR006016">
    <property type="entry name" value="UspA"/>
</dbReference>
<dbReference type="InterPro" id="IPR006015">
    <property type="entry name" value="Universal_stress_UspA"/>
</dbReference>
<dbReference type="PRINTS" id="PR01438">
    <property type="entry name" value="UNVRSLSTRESS"/>
</dbReference>
<accession>A0A3M9N3Z8</accession>
<proteinExistence type="inferred from homology"/>
<dbReference type="Gene3D" id="3.40.50.12370">
    <property type="match status" value="1"/>
</dbReference>
<evidence type="ECO:0000259" key="2">
    <source>
        <dbReference type="Pfam" id="PF00582"/>
    </source>
</evidence>
<dbReference type="SUPFAM" id="SSF52402">
    <property type="entry name" value="Adenine nucleotide alpha hydrolases-like"/>
    <property type="match status" value="2"/>
</dbReference>
<evidence type="ECO:0000313" key="3">
    <source>
        <dbReference type="EMBL" id="RNI32105.1"/>
    </source>
</evidence>
<keyword evidence="4" id="KW-1185">Reference proteome</keyword>
<comment type="caution">
    <text evidence="3">The sequence shown here is derived from an EMBL/GenBank/DDBJ whole genome shotgun (WGS) entry which is preliminary data.</text>
</comment>
<dbReference type="PANTHER" id="PTHR46268:SF6">
    <property type="entry name" value="UNIVERSAL STRESS PROTEIN UP12"/>
    <property type="match status" value="1"/>
</dbReference>
<comment type="similarity">
    <text evidence="1">Belongs to the universal stress protein A family.</text>
</comment>
<organism evidence="3 4">
    <name type="scientific">Hanamia caeni</name>
    <dbReference type="NCBI Taxonomy" id="2294116"/>
    <lineage>
        <taxon>Bacteria</taxon>
        <taxon>Pseudomonadati</taxon>
        <taxon>Bacteroidota</taxon>
        <taxon>Chitinophagia</taxon>
        <taxon>Chitinophagales</taxon>
        <taxon>Chitinophagaceae</taxon>
        <taxon>Hanamia</taxon>
    </lineage>
</organism>
<dbReference type="Pfam" id="PF00582">
    <property type="entry name" value="Usp"/>
    <property type="match status" value="1"/>
</dbReference>
<protein>
    <submittedName>
        <fullName evidence="3">Universal stress protein</fullName>
    </submittedName>
</protein>
<evidence type="ECO:0000313" key="4">
    <source>
        <dbReference type="Proteomes" id="UP000267223"/>
    </source>
</evidence>
<dbReference type="RefSeq" id="WP_123122663.1">
    <property type="nucleotide sequence ID" value="NZ_RJJR01000028.1"/>
</dbReference>
<dbReference type="PANTHER" id="PTHR46268">
    <property type="entry name" value="STRESS RESPONSE PROTEIN NHAX"/>
    <property type="match status" value="1"/>
</dbReference>
<dbReference type="CDD" id="cd00293">
    <property type="entry name" value="USP-like"/>
    <property type="match status" value="1"/>
</dbReference>
<reference evidence="3 4" key="1">
    <citation type="submission" date="2018-11" db="EMBL/GenBank/DDBJ databases">
        <title>Draft genome sequence of Ferruginibacter sp. BO-59.</title>
        <authorList>
            <person name="Im W.T."/>
        </authorList>
    </citation>
    <scope>NUCLEOTIDE SEQUENCE [LARGE SCALE GENOMIC DNA]</scope>
    <source>
        <strain evidence="3 4">BO-59</strain>
    </source>
</reference>
<evidence type="ECO:0000256" key="1">
    <source>
        <dbReference type="ARBA" id="ARBA00008791"/>
    </source>
</evidence>
<name>A0A3M9N3Z8_9BACT</name>
<dbReference type="AlphaFoldDB" id="A0A3M9N3Z8"/>
<dbReference type="OrthoDB" id="9788959at2"/>
<sequence>MKNILLPIDFSDASLNASKYAVSIAHAFDAKLTLINVIEPPILVDDSILAPIMVTQAEIIEENSRHISQEIESLSKIYPVNMDAFVREGFTSETIGDLATEISADLIVMGMKGKGQSRSFFGSTVTKITRHLSYPVLIVPATASFQLPATIAVASDFDPDFESKQYHLLIELARKFNSRFRIVNVAVKGRQMKPSQAIGKLNTSMAFSQFTTEFHTIRENKVDEGLENFLEEYNPDLLVMIAREHSFIDRLFGKIHTKEMSYKTKKPLLILPGK</sequence>
<feature type="domain" description="UspA" evidence="2">
    <location>
        <begin position="1"/>
        <end position="140"/>
    </location>
</feature>
<dbReference type="Proteomes" id="UP000267223">
    <property type="component" value="Unassembled WGS sequence"/>
</dbReference>
<dbReference type="EMBL" id="RJJR01000028">
    <property type="protein sequence ID" value="RNI32105.1"/>
    <property type="molecule type" value="Genomic_DNA"/>
</dbReference>
<gene>
    <name evidence="3" type="ORF">EFY79_20660</name>
</gene>